<sequence length="467" mass="51989">MTQDLYNLSAEQSVLGGLVMNPNQTNVDKVLNLLNPNSFYVAAHQVIFKAIKNLVLNNKPVDLLTLESKLTTEGNLDKIGGFAYLAEIIQRSPNMANVLQYAAIVKEDAIKRFTLAKLQDCQSLLTAKSELSVNERIDLIGKMINEISDYAKSGNRGGLVDSTTILKNWLNEKERLINNPESVIGITSGIPALDDLLGREAFYKGALVVVGARPKCGKTTFLSHLVMNCITNNKKVAAVFSLEMTTSQLFDRIVWQKTKSNADHLMLDQAIDEVGAEFRIASAAKEITENDRLYIDDTPGISLAHIQRECRKLAKEKGEIGLIAVDYLTLMSAGKAERNDLAYGEITKRLKELAKELNCVVLLLTQLNRGLENRTDKRPKPSDSRDTGQIEQDCDFWIGLHRPCVYSDQADKYLLEIILGLRRNGNTGTIYADFINGVLSECDQVNGANRAKVHVQENAKTRKNREF</sequence>
<dbReference type="PROSITE" id="PS51199">
    <property type="entry name" value="SF4_HELICASE"/>
    <property type="match status" value="1"/>
</dbReference>
<evidence type="ECO:0000313" key="14">
    <source>
        <dbReference type="Proteomes" id="UP000092594"/>
    </source>
</evidence>
<dbReference type="RefSeq" id="WP_065231307.1">
    <property type="nucleotide sequence ID" value="NZ_JTJQ01000022.1"/>
</dbReference>
<comment type="caution">
    <text evidence="13">The sequence shown here is derived from an EMBL/GenBank/DDBJ whole genome shotgun (WGS) entry which is preliminary data.</text>
</comment>
<feature type="domain" description="SF4 helicase" evidence="12">
    <location>
        <begin position="179"/>
        <end position="448"/>
    </location>
</feature>
<dbReference type="InterPro" id="IPR036185">
    <property type="entry name" value="DNA_heli_DnaB-like_N_sf"/>
</dbReference>
<dbReference type="GO" id="GO:0005524">
    <property type="term" value="F:ATP binding"/>
    <property type="evidence" value="ECO:0007669"/>
    <property type="project" value="UniProtKB-KW"/>
</dbReference>
<evidence type="ECO:0000256" key="8">
    <source>
        <dbReference type="ARBA" id="ARBA00023125"/>
    </source>
</evidence>
<dbReference type="InterPro" id="IPR027417">
    <property type="entry name" value="P-loop_NTPase"/>
</dbReference>
<dbReference type="GO" id="GO:0003677">
    <property type="term" value="F:DNA binding"/>
    <property type="evidence" value="ECO:0007669"/>
    <property type="project" value="UniProtKB-KW"/>
</dbReference>
<evidence type="ECO:0000256" key="10">
    <source>
        <dbReference type="ARBA" id="ARBA00044969"/>
    </source>
</evidence>
<dbReference type="InterPro" id="IPR016136">
    <property type="entry name" value="DNA_helicase_N/primase_C"/>
</dbReference>
<evidence type="ECO:0000256" key="4">
    <source>
        <dbReference type="ARBA" id="ARBA00022741"/>
    </source>
</evidence>
<dbReference type="SUPFAM" id="SSF48024">
    <property type="entry name" value="N-terminal domain of DnaB helicase"/>
    <property type="match status" value="1"/>
</dbReference>
<dbReference type="GO" id="GO:0043139">
    <property type="term" value="F:5'-3' DNA helicase activity"/>
    <property type="evidence" value="ECO:0007669"/>
    <property type="project" value="UniProtKB-EC"/>
</dbReference>
<evidence type="ECO:0000256" key="6">
    <source>
        <dbReference type="ARBA" id="ARBA00022806"/>
    </source>
</evidence>
<evidence type="ECO:0000313" key="13">
    <source>
        <dbReference type="EMBL" id="OBX00455.1"/>
    </source>
</evidence>
<dbReference type="Pfam" id="PF00772">
    <property type="entry name" value="DnaB"/>
    <property type="match status" value="1"/>
</dbReference>
<evidence type="ECO:0000259" key="12">
    <source>
        <dbReference type="PROSITE" id="PS51199"/>
    </source>
</evidence>
<dbReference type="EMBL" id="JTJQ01000022">
    <property type="protein sequence ID" value="OBX00455.1"/>
    <property type="molecule type" value="Genomic_DNA"/>
</dbReference>
<evidence type="ECO:0000256" key="2">
    <source>
        <dbReference type="ARBA" id="ARBA00022515"/>
    </source>
</evidence>
<evidence type="ECO:0000256" key="7">
    <source>
        <dbReference type="ARBA" id="ARBA00022840"/>
    </source>
</evidence>
<comment type="similarity">
    <text evidence="1">Belongs to the helicase family. DnaB subfamily.</text>
</comment>
<dbReference type="GO" id="GO:1990077">
    <property type="term" value="C:primosome complex"/>
    <property type="evidence" value="ECO:0007669"/>
    <property type="project" value="UniProtKB-KW"/>
</dbReference>
<dbReference type="InterPro" id="IPR007694">
    <property type="entry name" value="DNA_helicase_DnaB-like_C"/>
</dbReference>
<dbReference type="GO" id="GO:0016787">
    <property type="term" value="F:hydrolase activity"/>
    <property type="evidence" value="ECO:0007669"/>
    <property type="project" value="UniProtKB-KW"/>
</dbReference>
<keyword evidence="9" id="KW-0413">Isomerase</keyword>
<keyword evidence="7" id="KW-0067">ATP-binding</keyword>
<keyword evidence="4" id="KW-0547">Nucleotide-binding</keyword>
<gene>
    <name evidence="13" type="ORF">QV05_07650</name>
</gene>
<comment type="catalytic activity">
    <reaction evidence="11">
        <text>ATP + H2O = ADP + phosphate + H(+)</text>
        <dbReference type="Rhea" id="RHEA:13065"/>
        <dbReference type="ChEBI" id="CHEBI:15377"/>
        <dbReference type="ChEBI" id="CHEBI:15378"/>
        <dbReference type="ChEBI" id="CHEBI:30616"/>
        <dbReference type="ChEBI" id="CHEBI:43474"/>
        <dbReference type="ChEBI" id="CHEBI:456216"/>
        <dbReference type="EC" id="5.6.2.3"/>
    </reaction>
</comment>
<dbReference type="Proteomes" id="UP000092594">
    <property type="component" value="Unassembled WGS sequence"/>
</dbReference>
<evidence type="ECO:0000256" key="3">
    <source>
        <dbReference type="ARBA" id="ARBA00022705"/>
    </source>
</evidence>
<dbReference type="SUPFAM" id="SSF52540">
    <property type="entry name" value="P-loop containing nucleoside triphosphate hydrolases"/>
    <property type="match status" value="1"/>
</dbReference>
<dbReference type="GO" id="GO:0005829">
    <property type="term" value="C:cytosol"/>
    <property type="evidence" value="ECO:0007669"/>
    <property type="project" value="TreeGrafter"/>
</dbReference>
<evidence type="ECO:0000256" key="9">
    <source>
        <dbReference type="ARBA" id="ARBA00023235"/>
    </source>
</evidence>
<evidence type="ECO:0000256" key="5">
    <source>
        <dbReference type="ARBA" id="ARBA00022801"/>
    </source>
</evidence>
<organism evidence="13 14">
    <name type="scientific">Gallibacterium genomosp. 1</name>
    <dbReference type="NCBI Taxonomy" id="155515"/>
    <lineage>
        <taxon>Bacteria</taxon>
        <taxon>Pseudomonadati</taxon>
        <taxon>Pseudomonadota</taxon>
        <taxon>Gammaproteobacteria</taxon>
        <taxon>Pasteurellales</taxon>
        <taxon>Pasteurellaceae</taxon>
        <taxon>Gallibacterium</taxon>
    </lineage>
</organism>
<keyword evidence="8" id="KW-0238">DNA-binding</keyword>
<dbReference type="Gene3D" id="3.40.50.300">
    <property type="entry name" value="P-loop containing nucleotide triphosphate hydrolases"/>
    <property type="match status" value="1"/>
</dbReference>
<dbReference type="InterPro" id="IPR007693">
    <property type="entry name" value="DNA_helicase_DnaB-like_N"/>
</dbReference>
<keyword evidence="5" id="KW-0378">Hydrolase</keyword>
<reference evidence="13 14" key="1">
    <citation type="submission" date="2014-11" db="EMBL/GenBank/DDBJ databases">
        <title>Pan-genome of Gallibacterium spp.</title>
        <authorList>
            <person name="Kudirkiene E."/>
            <person name="Bojesen A.M."/>
        </authorList>
    </citation>
    <scope>NUCLEOTIDE SEQUENCE [LARGE SCALE GENOMIC DNA]</scope>
    <source>
        <strain evidence="13 14">Gerl. 2740/89</strain>
    </source>
</reference>
<evidence type="ECO:0000256" key="1">
    <source>
        <dbReference type="ARBA" id="ARBA00008428"/>
    </source>
</evidence>
<proteinExistence type="inferred from homology"/>
<dbReference type="Gene3D" id="1.10.860.10">
    <property type="entry name" value="DNAb Helicase, Chain A"/>
    <property type="match status" value="1"/>
</dbReference>
<protein>
    <recommendedName>
        <fullName evidence="10">DNA 5'-3' helicase</fullName>
        <ecNumber evidence="10">5.6.2.3</ecNumber>
    </recommendedName>
</protein>
<dbReference type="PANTHER" id="PTHR30153:SF2">
    <property type="entry name" value="REPLICATIVE DNA HELICASE"/>
    <property type="match status" value="1"/>
</dbReference>
<accession>A0AB36DVS0</accession>
<dbReference type="AlphaFoldDB" id="A0AB36DVS0"/>
<name>A0AB36DVS0_9PAST</name>
<evidence type="ECO:0000256" key="11">
    <source>
        <dbReference type="ARBA" id="ARBA00048954"/>
    </source>
</evidence>
<keyword evidence="3" id="KW-0235">DNA replication</keyword>
<keyword evidence="14" id="KW-1185">Reference proteome</keyword>
<dbReference type="PANTHER" id="PTHR30153">
    <property type="entry name" value="REPLICATIVE DNA HELICASE DNAB"/>
    <property type="match status" value="1"/>
</dbReference>
<keyword evidence="6 13" id="KW-0347">Helicase</keyword>
<keyword evidence="2" id="KW-0639">Primosome</keyword>
<dbReference type="Pfam" id="PF03796">
    <property type="entry name" value="DnaB_C"/>
    <property type="match status" value="1"/>
</dbReference>
<dbReference type="EC" id="5.6.2.3" evidence="10"/>
<dbReference type="GO" id="GO:0006269">
    <property type="term" value="P:DNA replication, synthesis of primer"/>
    <property type="evidence" value="ECO:0007669"/>
    <property type="project" value="UniProtKB-KW"/>
</dbReference>